<dbReference type="NCBIfam" id="TIGR01352">
    <property type="entry name" value="tonB_Cterm"/>
    <property type="match status" value="1"/>
</dbReference>
<keyword evidence="9" id="KW-0472">Membrane</keyword>
<keyword evidence="3 10" id="KW-0813">Transport</keyword>
<evidence type="ECO:0000256" key="2">
    <source>
        <dbReference type="ARBA" id="ARBA00006555"/>
    </source>
</evidence>
<dbReference type="AlphaFoldDB" id="A0A562LVD5"/>
<evidence type="ECO:0000256" key="4">
    <source>
        <dbReference type="ARBA" id="ARBA00022475"/>
    </source>
</evidence>
<evidence type="ECO:0000256" key="5">
    <source>
        <dbReference type="ARBA" id="ARBA00022519"/>
    </source>
</evidence>
<evidence type="ECO:0000256" key="11">
    <source>
        <dbReference type="SAM" id="MobiDB-lite"/>
    </source>
</evidence>
<dbReference type="GO" id="GO:0031992">
    <property type="term" value="F:energy transducer activity"/>
    <property type="evidence" value="ECO:0007669"/>
    <property type="project" value="InterPro"/>
</dbReference>
<dbReference type="EMBL" id="VLKP01000005">
    <property type="protein sequence ID" value="TWI11552.1"/>
    <property type="molecule type" value="Genomic_DNA"/>
</dbReference>
<evidence type="ECO:0000256" key="1">
    <source>
        <dbReference type="ARBA" id="ARBA00004383"/>
    </source>
</evidence>
<dbReference type="PROSITE" id="PS51257">
    <property type="entry name" value="PROKAR_LIPOPROTEIN"/>
    <property type="match status" value="1"/>
</dbReference>
<comment type="caution">
    <text evidence="13">The sequence shown here is derived from an EMBL/GenBank/DDBJ whole genome shotgun (WGS) entry which is preliminary data.</text>
</comment>
<dbReference type="RefSeq" id="WP_158636296.1">
    <property type="nucleotide sequence ID" value="NZ_VLKP01000005.1"/>
</dbReference>
<evidence type="ECO:0000256" key="9">
    <source>
        <dbReference type="ARBA" id="ARBA00023136"/>
    </source>
</evidence>
<keyword evidence="7 10" id="KW-0653">Protein transport</keyword>
<dbReference type="PRINTS" id="PR01374">
    <property type="entry name" value="TONBPROTEIN"/>
</dbReference>
<accession>A0A562LVD5</accession>
<evidence type="ECO:0000256" key="10">
    <source>
        <dbReference type="RuleBase" id="RU362123"/>
    </source>
</evidence>
<feature type="domain" description="TonB C-terminal" evidence="12">
    <location>
        <begin position="227"/>
        <end position="313"/>
    </location>
</feature>
<dbReference type="PROSITE" id="PS52015">
    <property type="entry name" value="TONB_CTD"/>
    <property type="match status" value="1"/>
</dbReference>
<dbReference type="InterPro" id="IPR037682">
    <property type="entry name" value="TonB_C"/>
</dbReference>
<dbReference type="GO" id="GO:0055085">
    <property type="term" value="P:transmembrane transport"/>
    <property type="evidence" value="ECO:0007669"/>
    <property type="project" value="InterPro"/>
</dbReference>
<dbReference type="Pfam" id="PF03544">
    <property type="entry name" value="TonB_C"/>
    <property type="match status" value="1"/>
</dbReference>
<dbReference type="GO" id="GO:0015891">
    <property type="term" value="P:siderophore transport"/>
    <property type="evidence" value="ECO:0007669"/>
    <property type="project" value="InterPro"/>
</dbReference>
<evidence type="ECO:0000256" key="8">
    <source>
        <dbReference type="ARBA" id="ARBA00022989"/>
    </source>
</evidence>
<dbReference type="Gene3D" id="3.30.2420.10">
    <property type="entry name" value="TonB"/>
    <property type="match status" value="1"/>
</dbReference>
<keyword evidence="6" id="KW-0812">Transmembrane</keyword>
<name>A0A562LVD5_9GAMM</name>
<dbReference type="InterPro" id="IPR051045">
    <property type="entry name" value="TonB-dependent_transducer"/>
</dbReference>
<dbReference type="InterPro" id="IPR003538">
    <property type="entry name" value="TonB"/>
</dbReference>
<evidence type="ECO:0000259" key="12">
    <source>
        <dbReference type="PROSITE" id="PS52015"/>
    </source>
</evidence>
<keyword evidence="8" id="KW-1133">Transmembrane helix</keyword>
<dbReference type="OrthoDB" id="1628901at2"/>
<evidence type="ECO:0000313" key="13">
    <source>
        <dbReference type="EMBL" id="TWI11552.1"/>
    </source>
</evidence>
<proteinExistence type="inferred from homology"/>
<feature type="compositionally biased region" description="Low complexity" evidence="11">
    <location>
        <begin position="202"/>
        <end position="227"/>
    </location>
</feature>
<organism evidence="13 14">
    <name type="scientific">Aerolutibacter ruishenii</name>
    <dbReference type="NCBI Taxonomy" id="686800"/>
    <lineage>
        <taxon>Bacteria</taxon>
        <taxon>Pseudomonadati</taxon>
        <taxon>Pseudomonadota</taxon>
        <taxon>Gammaproteobacteria</taxon>
        <taxon>Lysobacterales</taxon>
        <taxon>Lysobacteraceae</taxon>
        <taxon>Aerolutibacter</taxon>
    </lineage>
</organism>
<dbReference type="Proteomes" id="UP000316471">
    <property type="component" value="Unassembled WGS sequence"/>
</dbReference>
<dbReference type="GO" id="GO:0098797">
    <property type="term" value="C:plasma membrane protein complex"/>
    <property type="evidence" value="ECO:0007669"/>
    <property type="project" value="TreeGrafter"/>
</dbReference>
<evidence type="ECO:0000256" key="3">
    <source>
        <dbReference type="ARBA" id="ARBA00022448"/>
    </source>
</evidence>
<gene>
    <name evidence="13" type="ORF">IP93_01449</name>
</gene>
<evidence type="ECO:0000256" key="6">
    <source>
        <dbReference type="ARBA" id="ARBA00022692"/>
    </source>
</evidence>
<keyword evidence="14" id="KW-1185">Reference proteome</keyword>
<comment type="similarity">
    <text evidence="2 10">Belongs to the TonB family.</text>
</comment>
<keyword evidence="4 10" id="KW-1003">Cell membrane</keyword>
<protein>
    <recommendedName>
        <fullName evidence="10">Protein TonB</fullName>
    </recommendedName>
</protein>
<dbReference type="GO" id="GO:0015031">
    <property type="term" value="P:protein transport"/>
    <property type="evidence" value="ECO:0007669"/>
    <property type="project" value="UniProtKB-UniRule"/>
</dbReference>
<feature type="region of interest" description="Disordered" evidence="11">
    <location>
        <begin position="188"/>
        <end position="230"/>
    </location>
</feature>
<dbReference type="SUPFAM" id="SSF74653">
    <property type="entry name" value="TolA/TonB C-terminal domain"/>
    <property type="match status" value="1"/>
</dbReference>
<dbReference type="PANTHER" id="PTHR33446:SF2">
    <property type="entry name" value="PROTEIN TONB"/>
    <property type="match status" value="1"/>
</dbReference>
<comment type="function">
    <text evidence="10">Interacts with outer membrane receptor proteins that carry out high-affinity binding and energy dependent uptake into the periplasmic space of specific substrates. It could act to transduce energy from the cytoplasmic membrane to specific energy-requiring processes in the outer membrane, resulting in the release into the periplasm of ligands bound by these outer membrane proteins.</text>
</comment>
<sequence>MAWGTRIRGAAALIALVMASGCGSEPGTGGGTGDASLAADGIAAIDSSDNDATFQRRVQKALREQRIHTPGGAIELYLSQREALRREGADDGAMRAALEELQPYLLIAIEKTLDRGDPVEGKRLVALLDRMNPEAPALPRLRDALLQADREAARRAAQVPAVGEAVAPASMPAKATADAPSSTASAVVASRPVASQPPAPIAAPAQAASPPRPAEVAARQPPAAAAVSNPSRTLLQDVPPRYPGAAANRRIQGHVNVAFTVLPDGSVADPRVASATPSGIFDEAALAAARRWRFSSGQGNVQLVRTVQFRLPE</sequence>
<evidence type="ECO:0000313" key="14">
    <source>
        <dbReference type="Proteomes" id="UP000316471"/>
    </source>
</evidence>
<dbReference type="GO" id="GO:0030288">
    <property type="term" value="C:outer membrane-bounded periplasmic space"/>
    <property type="evidence" value="ECO:0007669"/>
    <property type="project" value="InterPro"/>
</dbReference>
<keyword evidence="10" id="KW-0735">Signal-anchor</keyword>
<dbReference type="InterPro" id="IPR006260">
    <property type="entry name" value="TonB/TolA_C"/>
</dbReference>
<comment type="subcellular location">
    <subcellularLocation>
        <location evidence="1 10">Cell inner membrane</location>
        <topology evidence="1 10">Single-pass membrane protein</topology>
        <orientation evidence="1 10">Periplasmic side</orientation>
    </subcellularLocation>
</comment>
<dbReference type="PANTHER" id="PTHR33446">
    <property type="entry name" value="PROTEIN TONB-RELATED"/>
    <property type="match status" value="1"/>
</dbReference>
<evidence type="ECO:0000256" key="7">
    <source>
        <dbReference type="ARBA" id="ARBA00022927"/>
    </source>
</evidence>
<reference evidence="13 14" key="1">
    <citation type="journal article" date="2015" name="Stand. Genomic Sci.">
        <title>Genomic Encyclopedia of Bacterial and Archaeal Type Strains, Phase III: the genomes of soil and plant-associated and newly described type strains.</title>
        <authorList>
            <person name="Whitman W.B."/>
            <person name="Woyke T."/>
            <person name="Klenk H.P."/>
            <person name="Zhou Y."/>
            <person name="Lilburn T.G."/>
            <person name="Beck B.J."/>
            <person name="De Vos P."/>
            <person name="Vandamme P."/>
            <person name="Eisen J.A."/>
            <person name="Garrity G."/>
            <person name="Hugenholtz P."/>
            <person name="Kyrpides N.C."/>
        </authorList>
    </citation>
    <scope>NUCLEOTIDE SEQUENCE [LARGE SCALE GENOMIC DNA]</scope>
    <source>
        <strain evidence="13 14">CGMCC 1.10136</strain>
    </source>
</reference>
<keyword evidence="5 10" id="KW-0997">Cell inner membrane</keyword>